<comment type="caution">
    <text evidence="1">The sequence shown here is derived from an EMBL/GenBank/DDBJ whole genome shotgun (WGS) entry which is preliminary data.</text>
</comment>
<reference evidence="1" key="1">
    <citation type="submission" date="2016-01" db="EMBL/GenBank/DDBJ databases">
        <authorList>
            <person name="Peeters C."/>
        </authorList>
    </citation>
    <scope>NUCLEOTIDE SEQUENCE [LARGE SCALE GENOMIC DNA]</scope>
    <source>
        <strain evidence="1">LMG 29317</strain>
    </source>
</reference>
<gene>
    <name evidence="1" type="ORF">AWB74_05634</name>
</gene>
<proteinExistence type="predicted"/>
<dbReference type="Pfam" id="PF00378">
    <property type="entry name" value="ECH_1"/>
    <property type="match status" value="1"/>
</dbReference>
<dbReference type="PANTHER" id="PTHR43459:SF1">
    <property type="entry name" value="EG:BACN32G11.4 PROTEIN"/>
    <property type="match status" value="1"/>
</dbReference>
<dbReference type="InterPro" id="IPR029045">
    <property type="entry name" value="ClpP/crotonase-like_dom_sf"/>
</dbReference>
<evidence type="ECO:0000313" key="1">
    <source>
        <dbReference type="EMBL" id="SAL79971.1"/>
    </source>
</evidence>
<dbReference type="RefSeq" id="WP_061149918.1">
    <property type="nucleotide sequence ID" value="NZ_FCOM02000033.1"/>
</dbReference>
<dbReference type="EMBL" id="FCOM02000033">
    <property type="protein sequence ID" value="SAL79971.1"/>
    <property type="molecule type" value="Genomic_DNA"/>
</dbReference>
<keyword evidence="2" id="KW-1185">Reference proteome</keyword>
<evidence type="ECO:0000313" key="2">
    <source>
        <dbReference type="Proteomes" id="UP000055019"/>
    </source>
</evidence>
<dbReference type="SUPFAM" id="SSF52096">
    <property type="entry name" value="ClpP/crotonase"/>
    <property type="match status" value="1"/>
</dbReference>
<dbReference type="Proteomes" id="UP000055019">
    <property type="component" value="Unassembled WGS sequence"/>
</dbReference>
<accession>A0A158KHS9</accession>
<dbReference type="CDD" id="cd06558">
    <property type="entry name" value="crotonase-like"/>
    <property type="match status" value="1"/>
</dbReference>
<sequence>MTTEFNAALHESEYRITLNQPDLGNTLTLDAMCALAAEIRKAGRDPEVKIIRLRASGPAFCRGRAVGAPPATPPSSAQFRRNVADPILDVYRAMHESEVPLIAEVQGDAEGFGCALVTACDMAIASDNARFSLPELQKNLPPTLVLSVLRHKVPPKASAHLVYLTETIDAANAREWGIVAEVVPGDTLSARADAMVASICTRDRIAIATLKTYFREITIPDFSLASEVAGASLANAMTSMRR</sequence>
<dbReference type="AlphaFoldDB" id="A0A158KHS9"/>
<organism evidence="1 2">
    <name type="scientific">Caballeronia arvi</name>
    <dbReference type="NCBI Taxonomy" id="1777135"/>
    <lineage>
        <taxon>Bacteria</taxon>
        <taxon>Pseudomonadati</taxon>
        <taxon>Pseudomonadota</taxon>
        <taxon>Betaproteobacteria</taxon>
        <taxon>Burkholderiales</taxon>
        <taxon>Burkholderiaceae</taxon>
        <taxon>Caballeronia</taxon>
    </lineage>
</organism>
<dbReference type="GO" id="GO:0003824">
    <property type="term" value="F:catalytic activity"/>
    <property type="evidence" value="ECO:0007669"/>
    <property type="project" value="UniProtKB-ARBA"/>
</dbReference>
<dbReference type="InterPro" id="IPR001753">
    <property type="entry name" value="Enoyl-CoA_hydra/iso"/>
</dbReference>
<dbReference type="Gene3D" id="3.90.226.10">
    <property type="entry name" value="2-enoyl-CoA Hydratase, Chain A, domain 1"/>
    <property type="match status" value="1"/>
</dbReference>
<dbReference type="PANTHER" id="PTHR43459">
    <property type="entry name" value="ENOYL-COA HYDRATASE"/>
    <property type="match status" value="1"/>
</dbReference>
<dbReference type="OrthoDB" id="4698010at2"/>
<name>A0A158KHS9_9BURK</name>
<protein>
    <submittedName>
        <fullName evidence="1">Enoyl-CoA hydratase</fullName>
    </submittedName>
</protein>